<feature type="binding site" evidence="2">
    <location>
        <position position="96"/>
    </location>
    <ligand>
        <name>substrate</name>
    </ligand>
</feature>
<evidence type="ECO:0000313" key="4">
    <source>
        <dbReference type="EMBL" id="SFI62268.1"/>
    </source>
</evidence>
<dbReference type="InterPro" id="IPR022742">
    <property type="entry name" value="Hydrolase_4"/>
</dbReference>
<evidence type="ECO:0000259" key="3">
    <source>
        <dbReference type="Pfam" id="PF12146"/>
    </source>
</evidence>
<dbReference type="InterPro" id="IPR029058">
    <property type="entry name" value="AB_hydrolase_fold"/>
</dbReference>
<dbReference type="InterPro" id="IPR051044">
    <property type="entry name" value="MAG_DAG_Lipase"/>
</dbReference>
<evidence type="ECO:0000256" key="2">
    <source>
        <dbReference type="PIRSR" id="PIRSR017388-2"/>
    </source>
</evidence>
<evidence type="ECO:0000256" key="1">
    <source>
        <dbReference type="PIRSR" id="PIRSR017388-1"/>
    </source>
</evidence>
<dbReference type="InterPro" id="IPR012354">
    <property type="entry name" value="Esterase_lipase"/>
</dbReference>
<gene>
    <name evidence="4" type="ORF">SAMN05421852_101162</name>
</gene>
<dbReference type="PIRSF" id="PIRSF017388">
    <property type="entry name" value="Esterase_lipase"/>
    <property type="match status" value="1"/>
</dbReference>
<feature type="active site" description="Charge relay system" evidence="1">
    <location>
        <position position="227"/>
    </location>
</feature>
<feature type="active site" description="Charge relay system" evidence="1">
    <location>
        <position position="197"/>
    </location>
</feature>
<dbReference type="Pfam" id="PF12146">
    <property type="entry name" value="Hydrolase_4"/>
    <property type="match status" value="1"/>
</dbReference>
<evidence type="ECO:0000313" key="5">
    <source>
        <dbReference type="Proteomes" id="UP000199545"/>
    </source>
</evidence>
<dbReference type="AlphaFoldDB" id="A0A1I3JQH9"/>
<dbReference type="Gene3D" id="3.40.50.1820">
    <property type="entry name" value="alpha/beta hydrolase"/>
    <property type="match status" value="1"/>
</dbReference>
<proteinExistence type="predicted"/>
<organism evidence="4 5">
    <name type="scientific">Thermoflavimicrobium dichotomicum</name>
    <dbReference type="NCBI Taxonomy" id="46223"/>
    <lineage>
        <taxon>Bacteria</taxon>
        <taxon>Bacillati</taxon>
        <taxon>Bacillota</taxon>
        <taxon>Bacilli</taxon>
        <taxon>Bacillales</taxon>
        <taxon>Thermoactinomycetaceae</taxon>
        <taxon>Thermoflavimicrobium</taxon>
    </lineage>
</organism>
<dbReference type="STRING" id="46223.SAMN05421852_101162"/>
<keyword evidence="5" id="KW-1185">Reference proteome</keyword>
<accession>A0A1I3JQH9</accession>
<dbReference type="GO" id="GO:0052689">
    <property type="term" value="F:carboxylic ester hydrolase activity"/>
    <property type="evidence" value="ECO:0007669"/>
    <property type="project" value="InterPro"/>
</dbReference>
<dbReference type="SUPFAM" id="SSF53474">
    <property type="entry name" value="alpha/beta-Hydrolases"/>
    <property type="match status" value="1"/>
</dbReference>
<dbReference type="RefSeq" id="WP_093227128.1">
    <property type="nucleotide sequence ID" value="NZ_FORR01000001.1"/>
</dbReference>
<dbReference type="OrthoDB" id="9800213at2"/>
<sequence length="257" mass="29579">MKIVRRSPEPFFYKGGKTGILLIHGFSGSPSELRPMGQYFIDKGYTVYAPLLAGHGKTAEEMVKTGWRDWWQSVLDAYERLQKEELDHLFVAGLSMGGALTLFLAAQKPVDGVISMCTPVWIKDRRLMFVDLVHYFYPFYTPKNRRKRDPEIESMMVPIDRTPLKCVASLKKFIRTQMRPSLSKVTVPALIVQSRQDETVEPESADYILEHISSEKKKLSWYENSCHIITLDKERGKLFQEVEHFIIENSMSIKGLA</sequence>
<feature type="domain" description="Serine aminopeptidase S33" evidence="3">
    <location>
        <begin position="20"/>
        <end position="234"/>
    </location>
</feature>
<dbReference type="Proteomes" id="UP000199545">
    <property type="component" value="Unassembled WGS sequence"/>
</dbReference>
<reference evidence="4 5" key="1">
    <citation type="submission" date="2016-10" db="EMBL/GenBank/DDBJ databases">
        <authorList>
            <person name="de Groot N.N."/>
        </authorList>
    </citation>
    <scope>NUCLEOTIDE SEQUENCE [LARGE SCALE GENOMIC DNA]</scope>
    <source>
        <strain evidence="4 5">DSM 44778</strain>
    </source>
</reference>
<feature type="active site" description="Nucleophile" evidence="1">
    <location>
        <position position="95"/>
    </location>
</feature>
<name>A0A1I3JQH9_9BACL</name>
<protein>
    <submittedName>
        <fullName evidence="4">Carboxylesterase</fullName>
    </submittedName>
</protein>
<feature type="binding site" evidence="2">
    <location>
        <position position="26"/>
    </location>
    <ligand>
        <name>substrate</name>
    </ligand>
</feature>
<dbReference type="PANTHER" id="PTHR11614">
    <property type="entry name" value="PHOSPHOLIPASE-RELATED"/>
    <property type="match status" value="1"/>
</dbReference>
<dbReference type="EMBL" id="FORR01000001">
    <property type="protein sequence ID" value="SFI62268.1"/>
    <property type="molecule type" value="Genomic_DNA"/>
</dbReference>